<sequence length="152" mass="16141">MEMERERLLAEGASADALLEPGNVDMIEVVCSLIDSVIEIVGDTIVVPEHGFVGSARRKLPAVTHGTANQGQSTGTGNGSDAKKTGDLADGDLSALLDAAKENLKTSEAAKIFDHLKSSIADLDQRCRNVQQTLTSLQGTIVTLEKKIKTMH</sequence>
<keyword evidence="2" id="KW-1185">Reference proteome</keyword>
<dbReference type="AlphaFoldDB" id="A0A914V306"/>
<evidence type="ECO:0000256" key="1">
    <source>
        <dbReference type="SAM" id="MobiDB-lite"/>
    </source>
</evidence>
<feature type="region of interest" description="Disordered" evidence="1">
    <location>
        <begin position="58"/>
        <end position="85"/>
    </location>
</feature>
<feature type="compositionally biased region" description="Polar residues" evidence="1">
    <location>
        <begin position="66"/>
        <end position="75"/>
    </location>
</feature>
<dbReference type="Proteomes" id="UP000887566">
    <property type="component" value="Unplaced"/>
</dbReference>
<evidence type="ECO:0000313" key="3">
    <source>
        <dbReference type="WBParaSite" id="PSAMB.scaffold14647size1821.g36161.t1"/>
    </source>
</evidence>
<name>A0A914V306_9BILA</name>
<evidence type="ECO:0000313" key="2">
    <source>
        <dbReference type="Proteomes" id="UP000887566"/>
    </source>
</evidence>
<accession>A0A914V306</accession>
<organism evidence="2 3">
    <name type="scientific">Plectus sambesii</name>
    <dbReference type="NCBI Taxonomy" id="2011161"/>
    <lineage>
        <taxon>Eukaryota</taxon>
        <taxon>Metazoa</taxon>
        <taxon>Ecdysozoa</taxon>
        <taxon>Nematoda</taxon>
        <taxon>Chromadorea</taxon>
        <taxon>Plectida</taxon>
        <taxon>Plectina</taxon>
        <taxon>Plectoidea</taxon>
        <taxon>Plectidae</taxon>
        <taxon>Plectus</taxon>
    </lineage>
</organism>
<proteinExistence type="predicted"/>
<dbReference type="WBParaSite" id="PSAMB.scaffold14647size1821.g36161.t1">
    <property type="protein sequence ID" value="PSAMB.scaffold14647size1821.g36161.t1"/>
    <property type="gene ID" value="PSAMB.scaffold14647size1821.g36161"/>
</dbReference>
<reference evidence="3" key="1">
    <citation type="submission" date="2022-11" db="UniProtKB">
        <authorList>
            <consortium name="WormBaseParasite"/>
        </authorList>
    </citation>
    <scope>IDENTIFICATION</scope>
</reference>
<protein>
    <submittedName>
        <fullName evidence="3">Uncharacterized protein</fullName>
    </submittedName>
</protein>